<name>A0A9X1YPV8_9BURK</name>
<accession>A0A9X1YPV8</accession>
<dbReference type="Proteomes" id="UP001139353">
    <property type="component" value="Unassembled WGS sequence"/>
</dbReference>
<protein>
    <submittedName>
        <fullName evidence="2">Uncharacterized protein</fullName>
    </submittedName>
</protein>
<evidence type="ECO:0000313" key="3">
    <source>
        <dbReference type="Proteomes" id="UP001139353"/>
    </source>
</evidence>
<proteinExistence type="predicted"/>
<evidence type="ECO:0000313" key="2">
    <source>
        <dbReference type="EMBL" id="MCK9688552.1"/>
    </source>
</evidence>
<feature type="region of interest" description="Disordered" evidence="1">
    <location>
        <begin position="279"/>
        <end position="421"/>
    </location>
</feature>
<dbReference type="AlphaFoldDB" id="A0A9X1YPV8"/>
<sequence>MGVPSDGAALRRVTLRAPVRDPLLARQRLERALGSLDWAPPGLPWRALLLVRRLVATGQRTPALGRSIAESLRAQAREARRPWVDGTAAGGGAVWFADDDELAACLLREWLRGRAQEPWWCRAALGDEPLSRWLARRVTGHGDRLVPVIAQLASIGLAAAWIARLDDATADAAVRAIARDHAAPAVASALDGATGRNATSPIHHPCMRASAVAATVHRVVTAVPELNTPPPTPAGARLMVVALVAARDPVLLRSDGFAQVVRDGRTAVSPRSAASLVETGRGRVDLVDEEPGTDQSAELAPRPCGPPSKLRGADASAIDSIPRGAPTALRQPTRDLSARVSDAIDDLANAPPSHHDAVMPPSSRPPVREPDAHLRERRRGQRTAPPTGHDMRDAGDTAPASSLHRAETAVASPRPRTLAALPDARPTATSFGGLFYLLNAAIGLGLYGDFTAPAQHGIALSPWRLLAIAGDAWFGDEFARDALAPWLARMGGAEPPVARPRAWAVPDAALQPWGHPSVVRYRATARRLRLLHPAGFVLFDVPRSGAAPAAQAAALCRERVLLASASVCIDRHAPRPTGDRWQRWLLPLMQARLARALGVADDQAPIDQVCRSEARVSSRPTWVDVTFSLAALPLAIRLAGLDRDPGWIPAAGRDVRFHFE</sequence>
<dbReference type="RefSeq" id="WP_275684600.1">
    <property type="nucleotide sequence ID" value="NZ_JAJLJH010000009.1"/>
</dbReference>
<comment type="caution">
    <text evidence="2">The sequence shown here is derived from an EMBL/GenBank/DDBJ whole genome shotgun (WGS) entry which is preliminary data.</text>
</comment>
<gene>
    <name evidence="2" type="ORF">LPC04_22820</name>
</gene>
<organism evidence="2 3">
    <name type="scientific">Scleromatobacter humisilvae</name>
    <dbReference type="NCBI Taxonomy" id="2897159"/>
    <lineage>
        <taxon>Bacteria</taxon>
        <taxon>Pseudomonadati</taxon>
        <taxon>Pseudomonadota</taxon>
        <taxon>Betaproteobacteria</taxon>
        <taxon>Burkholderiales</taxon>
        <taxon>Sphaerotilaceae</taxon>
        <taxon>Scleromatobacter</taxon>
    </lineage>
</organism>
<evidence type="ECO:0000256" key="1">
    <source>
        <dbReference type="SAM" id="MobiDB-lite"/>
    </source>
</evidence>
<reference evidence="2" key="1">
    <citation type="submission" date="2021-11" db="EMBL/GenBank/DDBJ databases">
        <title>BS-T2-15 a new species belonging to the Comamonadaceae family isolated from the soil of a French oak forest.</title>
        <authorList>
            <person name="Mieszkin S."/>
            <person name="Alain K."/>
        </authorList>
    </citation>
    <scope>NUCLEOTIDE SEQUENCE</scope>
    <source>
        <strain evidence="2">BS-T2-15</strain>
    </source>
</reference>
<dbReference type="EMBL" id="JAJLJH010000009">
    <property type="protein sequence ID" value="MCK9688552.1"/>
    <property type="molecule type" value="Genomic_DNA"/>
</dbReference>
<keyword evidence="3" id="KW-1185">Reference proteome</keyword>